<accession>A0A6J7NXU4</accession>
<proteinExistence type="predicted"/>
<sequence>MNEVAGAFNGHRCRTPGVAIGIVEEIGDHAAKSSLVDSNNEIFRIDIVDDGDTAAAEDAH</sequence>
<dbReference type="EMBL" id="CAFBOK010000256">
    <property type="protein sequence ID" value="CAB4997847.1"/>
    <property type="molecule type" value="Genomic_DNA"/>
</dbReference>
<evidence type="ECO:0000313" key="1">
    <source>
        <dbReference type="EMBL" id="CAB4997847.1"/>
    </source>
</evidence>
<dbReference type="AlphaFoldDB" id="A0A6J7NXU4"/>
<organism evidence="1">
    <name type="scientific">freshwater metagenome</name>
    <dbReference type="NCBI Taxonomy" id="449393"/>
    <lineage>
        <taxon>unclassified sequences</taxon>
        <taxon>metagenomes</taxon>
        <taxon>ecological metagenomes</taxon>
    </lineage>
</organism>
<protein>
    <submittedName>
        <fullName evidence="1">Unannotated protein</fullName>
    </submittedName>
</protein>
<reference evidence="1" key="1">
    <citation type="submission" date="2020-05" db="EMBL/GenBank/DDBJ databases">
        <authorList>
            <person name="Chiriac C."/>
            <person name="Salcher M."/>
            <person name="Ghai R."/>
            <person name="Kavagutti S V."/>
        </authorList>
    </citation>
    <scope>NUCLEOTIDE SEQUENCE</scope>
</reference>
<name>A0A6J7NXU4_9ZZZZ</name>
<gene>
    <name evidence="1" type="ORF">UFOPK3927_01698</name>
</gene>